<gene>
    <name evidence="8" type="ORF">ES676_11880</name>
</gene>
<organism evidence="8 9">
    <name type="scientific">Bizionia saleffrena</name>
    <dbReference type="NCBI Taxonomy" id="291189"/>
    <lineage>
        <taxon>Bacteria</taxon>
        <taxon>Pseudomonadati</taxon>
        <taxon>Bacteroidota</taxon>
        <taxon>Flavobacteriia</taxon>
        <taxon>Flavobacteriales</taxon>
        <taxon>Flavobacteriaceae</taxon>
        <taxon>Bizionia</taxon>
    </lineage>
</organism>
<evidence type="ECO:0000256" key="3">
    <source>
        <dbReference type="ARBA" id="ARBA00022801"/>
    </source>
</evidence>
<dbReference type="PANTHER" id="PTHR46112">
    <property type="entry name" value="AMINOPEPTIDASE"/>
    <property type="match status" value="1"/>
</dbReference>
<dbReference type="InterPro" id="IPR050659">
    <property type="entry name" value="Peptidase_M24B"/>
</dbReference>
<dbReference type="EMBL" id="VSKM01000013">
    <property type="protein sequence ID" value="TYB71839.1"/>
    <property type="molecule type" value="Genomic_DNA"/>
</dbReference>
<evidence type="ECO:0000259" key="7">
    <source>
        <dbReference type="Pfam" id="PF01321"/>
    </source>
</evidence>
<dbReference type="GO" id="GO:0008235">
    <property type="term" value="F:metalloexopeptidase activity"/>
    <property type="evidence" value="ECO:0007669"/>
    <property type="project" value="UniProtKB-ARBA"/>
</dbReference>
<dbReference type="InterPro" id="IPR029149">
    <property type="entry name" value="Creatin/AminoP/Spt16_N"/>
</dbReference>
<dbReference type="GO" id="GO:0046872">
    <property type="term" value="F:metal ion binding"/>
    <property type="evidence" value="ECO:0007669"/>
    <property type="project" value="UniProtKB-KW"/>
</dbReference>
<keyword evidence="9" id="KW-1185">Reference proteome</keyword>
<feature type="region of interest" description="Disordered" evidence="5">
    <location>
        <begin position="1"/>
        <end position="23"/>
    </location>
</feature>
<dbReference type="RefSeq" id="WP_148370550.1">
    <property type="nucleotide sequence ID" value="NZ_VSKM01000013.1"/>
</dbReference>
<reference evidence="8 9" key="1">
    <citation type="submission" date="2019-08" db="EMBL/GenBank/DDBJ databases">
        <title>Genomes of Antarctic Bizionia species.</title>
        <authorList>
            <person name="Bowman J.P."/>
        </authorList>
    </citation>
    <scope>NUCLEOTIDE SEQUENCE [LARGE SCALE GENOMIC DNA]</scope>
    <source>
        <strain evidence="8 9">HFD</strain>
    </source>
</reference>
<protein>
    <submittedName>
        <fullName evidence="8">Aminopeptidase P family protein</fullName>
    </submittedName>
</protein>
<feature type="domain" description="Creatinase N-terminal" evidence="7">
    <location>
        <begin position="39"/>
        <end position="167"/>
    </location>
</feature>
<dbReference type="GO" id="GO:0006508">
    <property type="term" value="P:proteolysis"/>
    <property type="evidence" value="ECO:0007669"/>
    <property type="project" value="UniProtKB-KW"/>
</dbReference>
<dbReference type="InterPro" id="IPR036005">
    <property type="entry name" value="Creatinase/aminopeptidase-like"/>
</dbReference>
<dbReference type="SUPFAM" id="SSF55920">
    <property type="entry name" value="Creatinase/aminopeptidase"/>
    <property type="match status" value="1"/>
</dbReference>
<evidence type="ECO:0000256" key="1">
    <source>
        <dbReference type="ARBA" id="ARBA00022670"/>
    </source>
</evidence>
<dbReference type="Pfam" id="PF01321">
    <property type="entry name" value="Creatinase_N"/>
    <property type="match status" value="1"/>
</dbReference>
<dbReference type="InterPro" id="IPR000994">
    <property type="entry name" value="Pept_M24"/>
</dbReference>
<evidence type="ECO:0000313" key="9">
    <source>
        <dbReference type="Proteomes" id="UP000323324"/>
    </source>
</evidence>
<dbReference type="Proteomes" id="UP000323324">
    <property type="component" value="Unassembled WGS sequence"/>
</dbReference>
<dbReference type="PANTHER" id="PTHR46112:SF3">
    <property type="entry name" value="AMINOPEPTIDASE YPDF"/>
    <property type="match status" value="1"/>
</dbReference>
<evidence type="ECO:0000259" key="6">
    <source>
        <dbReference type="Pfam" id="PF00557"/>
    </source>
</evidence>
<keyword evidence="1" id="KW-0645">Protease</keyword>
<keyword evidence="4" id="KW-0482">Metalloprotease</keyword>
<dbReference type="Gene3D" id="3.90.230.10">
    <property type="entry name" value="Creatinase/methionine aminopeptidase superfamily"/>
    <property type="match status" value="1"/>
</dbReference>
<keyword evidence="3" id="KW-0378">Hydrolase</keyword>
<dbReference type="PROSITE" id="PS00491">
    <property type="entry name" value="PROLINE_PEPTIDASE"/>
    <property type="match status" value="1"/>
</dbReference>
<dbReference type="SUPFAM" id="SSF53092">
    <property type="entry name" value="Creatinase/prolidase N-terminal domain"/>
    <property type="match status" value="1"/>
</dbReference>
<dbReference type="GO" id="GO:0004177">
    <property type="term" value="F:aminopeptidase activity"/>
    <property type="evidence" value="ECO:0007669"/>
    <property type="project" value="UniProtKB-KW"/>
</dbReference>
<keyword evidence="2" id="KW-0479">Metal-binding</keyword>
<dbReference type="InterPro" id="IPR000587">
    <property type="entry name" value="Creatinase_N"/>
</dbReference>
<dbReference type="InterPro" id="IPR001714">
    <property type="entry name" value="Pept_M24_MAP"/>
</dbReference>
<proteinExistence type="predicted"/>
<keyword evidence="8" id="KW-0031">Aminopeptidase</keyword>
<name>A0A8H2LFS2_9FLAO</name>
<evidence type="ECO:0000256" key="4">
    <source>
        <dbReference type="ARBA" id="ARBA00023049"/>
    </source>
</evidence>
<dbReference type="PRINTS" id="PR00599">
    <property type="entry name" value="MAPEPTIDASE"/>
</dbReference>
<dbReference type="Pfam" id="PF00557">
    <property type="entry name" value="Peptidase_M24"/>
    <property type="match status" value="1"/>
</dbReference>
<accession>A0A8H2LFS2</accession>
<comment type="caution">
    <text evidence="8">The sequence shown here is derived from an EMBL/GenBank/DDBJ whole genome shotgun (WGS) entry which is preliminary data.</text>
</comment>
<evidence type="ECO:0000256" key="2">
    <source>
        <dbReference type="ARBA" id="ARBA00022723"/>
    </source>
</evidence>
<evidence type="ECO:0000313" key="8">
    <source>
        <dbReference type="EMBL" id="TYB71839.1"/>
    </source>
</evidence>
<evidence type="ECO:0000256" key="5">
    <source>
        <dbReference type="SAM" id="MobiDB-lite"/>
    </source>
</evidence>
<sequence length="402" mass="44779">MNSNRSYGIGGSTPEEELSKLSEPITKPAPIAEKEFQNRLNKACATLKAKGLDALYINAGTNLYYFTNTVWHPSERLVGAVLFADGTLKYVVPEFEIGTFNDFIGIDGEFISWLEYESPVQKIADVVEEGTRLAVDDSTSFTVVSRFQEHKKFIISSAEELIRDLRILKSDAEIAHIQYPMDLTMQVHQAAARILKPGITTSEVERFIHKAHQKLGIASGSYFCIVLFGKDSSFPHGVKSPKPLKENEIVLMDTGCQYNGYISDITRTYSYGDATDKEKKIWANEKAAQLAAFNAAQLGLSCGHIDDQVRVQLEKDGLGPDYDLPGLPHRTGHGIGLEIHEHPFILKGNDIKLQPGMAFSIEPMIVVPEEFGIRLEDHIYMTEEGPQWFTEPAHSIDNPFGV</sequence>
<dbReference type="InterPro" id="IPR001131">
    <property type="entry name" value="Peptidase_M24B_aminopep-P_CS"/>
</dbReference>
<dbReference type="AlphaFoldDB" id="A0A8H2LFS2"/>
<dbReference type="Gene3D" id="3.40.350.10">
    <property type="entry name" value="Creatinase/prolidase N-terminal domain"/>
    <property type="match status" value="1"/>
</dbReference>
<feature type="domain" description="Peptidase M24" evidence="6">
    <location>
        <begin position="180"/>
        <end position="383"/>
    </location>
</feature>